<organism evidence="2 3">
    <name type="scientific">Vibrio hangzhouensis</name>
    <dbReference type="NCBI Taxonomy" id="462991"/>
    <lineage>
        <taxon>Bacteria</taxon>
        <taxon>Pseudomonadati</taxon>
        <taxon>Pseudomonadota</taxon>
        <taxon>Gammaproteobacteria</taxon>
        <taxon>Vibrionales</taxon>
        <taxon>Vibrionaceae</taxon>
        <taxon>Vibrio</taxon>
    </lineage>
</organism>
<accession>A0A1H6CCB5</accession>
<dbReference type="Gene3D" id="3.40.190.10">
    <property type="entry name" value="Periplasmic binding protein-like II"/>
    <property type="match status" value="2"/>
</dbReference>
<evidence type="ECO:0000313" key="3">
    <source>
        <dbReference type="Proteomes" id="UP000236721"/>
    </source>
</evidence>
<dbReference type="Proteomes" id="UP000236721">
    <property type="component" value="Unassembled WGS sequence"/>
</dbReference>
<dbReference type="PANTHER" id="PTHR35841:SF1">
    <property type="entry name" value="PHOSPHONATES-BINDING PERIPLASMIC PROTEIN"/>
    <property type="match status" value="1"/>
</dbReference>
<dbReference type="SUPFAM" id="SSF53850">
    <property type="entry name" value="Periplasmic binding protein-like II"/>
    <property type="match status" value="1"/>
</dbReference>
<sequence length="319" mass="36209">MRLKFLLGMTLFLCMFGLQLSYAEPHNEGLTEEQKTFSIGVLSNKARKHVLYTAPLASYIASQLKPYGYESGKVKITSSILELGHWLDTGEVDLISETFYSALTLQNEHNGEWVLRRWKKGVAEYHTVFFARKDGPVSSLEDLKGKKLILEDQTSTSGFYLPVHELLKHNISTNRHMVFNDADTAPEVGVVLTGDILRRADEVSLSTWVYQAQADAGAFSNLNWDDSGDMPLHLKSELKIIHRTQPLPRSVVLLRKNLPANVKQSVIKVLKEANEDPRGKAVLEQFQKTARFDDIPPEYLTDLTRYNTARLQVEEAWFN</sequence>
<name>A0A1H6CCB5_9VIBR</name>
<dbReference type="AlphaFoldDB" id="A0A1H6CCB5"/>
<proteinExistence type="predicted"/>
<dbReference type="PANTHER" id="PTHR35841">
    <property type="entry name" value="PHOSPHONATES-BINDING PERIPLASMIC PROTEIN"/>
    <property type="match status" value="1"/>
</dbReference>
<feature type="chain" id="PRO_5009294787" evidence="1">
    <location>
        <begin position="24"/>
        <end position="319"/>
    </location>
</feature>
<gene>
    <name evidence="2" type="ORF">SAMN04488244_13512</name>
</gene>
<evidence type="ECO:0000256" key="1">
    <source>
        <dbReference type="SAM" id="SignalP"/>
    </source>
</evidence>
<keyword evidence="1" id="KW-0732">Signal</keyword>
<dbReference type="Pfam" id="PF12974">
    <property type="entry name" value="Phosphonate-bd"/>
    <property type="match status" value="1"/>
</dbReference>
<protein>
    <submittedName>
        <fullName evidence="2">Phosphonate transport system substrate-binding protein</fullName>
    </submittedName>
</protein>
<dbReference type="RefSeq" id="WP_103882346.1">
    <property type="nucleotide sequence ID" value="NZ_FNVG01000035.1"/>
</dbReference>
<keyword evidence="3" id="KW-1185">Reference proteome</keyword>
<evidence type="ECO:0000313" key="2">
    <source>
        <dbReference type="EMBL" id="SEG70483.1"/>
    </source>
</evidence>
<feature type="signal peptide" evidence="1">
    <location>
        <begin position="1"/>
        <end position="23"/>
    </location>
</feature>
<dbReference type="OrthoDB" id="225238at2"/>
<reference evidence="3" key="1">
    <citation type="submission" date="2016-10" db="EMBL/GenBank/DDBJ databases">
        <authorList>
            <person name="Varghese N."/>
            <person name="Submissions S."/>
        </authorList>
    </citation>
    <scope>NUCLEOTIDE SEQUENCE [LARGE SCALE GENOMIC DNA]</scope>
    <source>
        <strain evidence="3">CGMCC 1.7062</strain>
    </source>
</reference>
<dbReference type="EMBL" id="FNVG01000035">
    <property type="protein sequence ID" value="SEG70483.1"/>
    <property type="molecule type" value="Genomic_DNA"/>
</dbReference>